<accession>A0A395N1J1</accession>
<feature type="region of interest" description="Disordered" evidence="1">
    <location>
        <begin position="201"/>
        <end position="235"/>
    </location>
</feature>
<feature type="compositionally biased region" description="Basic and acidic residues" evidence="1">
    <location>
        <begin position="148"/>
        <end position="170"/>
    </location>
</feature>
<feature type="compositionally biased region" description="Basic and acidic residues" evidence="1">
    <location>
        <begin position="280"/>
        <end position="289"/>
    </location>
</feature>
<dbReference type="CDD" id="cd20273">
    <property type="entry name" value="Complex1_LYR_unchar"/>
    <property type="match status" value="1"/>
</dbReference>
<feature type="compositionally biased region" description="Pro residues" evidence="1">
    <location>
        <begin position="420"/>
        <end position="431"/>
    </location>
</feature>
<evidence type="ECO:0000259" key="2">
    <source>
        <dbReference type="Pfam" id="PF20263"/>
    </source>
</evidence>
<reference evidence="3 4" key="1">
    <citation type="journal article" date="2018" name="PLoS Pathog.">
        <title>Evolution of structural diversity of trichothecenes, a family of toxins produced by plant pathogenic and entomopathogenic fungi.</title>
        <authorList>
            <person name="Proctor R.H."/>
            <person name="McCormick S.P."/>
            <person name="Kim H.S."/>
            <person name="Cardoza R.E."/>
            <person name="Stanley A.M."/>
            <person name="Lindo L."/>
            <person name="Kelly A."/>
            <person name="Brown D.W."/>
            <person name="Lee T."/>
            <person name="Vaughan M.M."/>
            <person name="Alexander N.J."/>
            <person name="Busman M."/>
            <person name="Gutierrez S."/>
        </authorList>
    </citation>
    <scope>NUCLEOTIDE SEQUENCE [LARGE SCALE GENOMIC DNA]</scope>
    <source>
        <strain evidence="3 4">NRRL 13405</strain>
    </source>
</reference>
<evidence type="ECO:0000313" key="3">
    <source>
        <dbReference type="EMBL" id="RFN53653.1"/>
    </source>
</evidence>
<evidence type="ECO:0000313" key="4">
    <source>
        <dbReference type="Proteomes" id="UP000265631"/>
    </source>
</evidence>
<comment type="caution">
    <text evidence="3">The sequence shown here is derived from an EMBL/GenBank/DDBJ whole genome shotgun (WGS) entry which is preliminary data.</text>
</comment>
<feature type="region of interest" description="Disordered" evidence="1">
    <location>
        <begin position="280"/>
        <end position="306"/>
    </location>
</feature>
<dbReference type="InterPro" id="IPR046896">
    <property type="entry name" value="Cup1-like_N"/>
</dbReference>
<keyword evidence="4" id="KW-1185">Reference proteome</keyword>
<dbReference type="AlphaFoldDB" id="A0A395N1J1"/>
<evidence type="ECO:0000256" key="1">
    <source>
        <dbReference type="SAM" id="MobiDB-lite"/>
    </source>
</evidence>
<proteinExistence type="predicted"/>
<feature type="region of interest" description="Disordered" evidence="1">
    <location>
        <begin position="396"/>
        <end position="431"/>
    </location>
</feature>
<sequence>MPRPNSSIPNWLLPRHLYRHILRETSYLPPAIRATITTEISSRFHRHRRNDPHSDKHRARAANVLRKLRAANSGNKKWMEEIMMHAFARKGARRRNLMLEFLRPQPLTDSETLEATIHQVQTDQPPVDEVIAKLAETTIKNDSPSEENWTKKEETEATSDTKSDKKEPAQKKTLVRRGPKPLQPTFYHKWDVQKLNKLLSSQRAQQKSADMSWPKTNIKNLNPDTDIPKTNIWGKPTPERVIQAKRASFWKRSIPKAMPPLHVDEWEFLGQLANGAQEEAKWEMPERRPAAKPVQDVTNKSKPESSTLDWNWESHATYPTSRVERVNKLALFANVGPDKTDHPYHLQFDPKQLTPRWFRRAYQRLWQLSAKAEESPATGKSVYVWGSFNPGVTAPTERQLEIFEGVDNKGQKPKRRTPATPTPTPEPEVAS</sequence>
<dbReference type="Proteomes" id="UP000265631">
    <property type="component" value="Unassembled WGS sequence"/>
</dbReference>
<feature type="compositionally biased region" description="Basic and acidic residues" evidence="1">
    <location>
        <begin position="398"/>
        <end position="410"/>
    </location>
</feature>
<dbReference type="Pfam" id="PF20263">
    <property type="entry name" value="LYRM2-like"/>
    <property type="match status" value="1"/>
</dbReference>
<name>A0A395N1J1_9HYPO</name>
<dbReference type="EMBL" id="PXXK01000038">
    <property type="protein sequence ID" value="RFN53653.1"/>
    <property type="molecule type" value="Genomic_DNA"/>
</dbReference>
<feature type="region of interest" description="Disordered" evidence="1">
    <location>
        <begin position="136"/>
        <end position="182"/>
    </location>
</feature>
<feature type="compositionally biased region" description="Polar residues" evidence="1">
    <location>
        <begin position="296"/>
        <end position="306"/>
    </location>
</feature>
<protein>
    <recommendedName>
        <fullName evidence="2">LYR motif-containing protein Cup1-like N-terminal domain-containing protein</fullName>
    </recommendedName>
</protein>
<organism evidence="3 4">
    <name type="scientific">Fusarium flagelliforme</name>
    <dbReference type="NCBI Taxonomy" id="2675880"/>
    <lineage>
        <taxon>Eukaryota</taxon>
        <taxon>Fungi</taxon>
        <taxon>Dikarya</taxon>
        <taxon>Ascomycota</taxon>
        <taxon>Pezizomycotina</taxon>
        <taxon>Sordariomycetes</taxon>
        <taxon>Hypocreomycetidae</taxon>
        <taxon>Hypocreales</taxon>
        <taxon>Nectriaceae</taxon>
        <taxon>Fusarium</taxon>
        <taxon>Fusarium incarnatum-equiseti species complex</taxon>
    </lineage>
</organism>
<feature type="domain" description="LYR motif-containing protein Cup1-like N-terminal" evidence="2">
    <location>
        <begin position="17"/>
        <end position="98"/>
    </location>
</feature>
<feature type="compositionally biased region" description="Polar residues" evidence="1">
    <location>
        <begin position="201"/>
        <end position="223"/>
    </location>
</feature>
<gene>
    <name evidence="3" type="ORF">FIE12Z_1994</name>
</gene>